<evidence type="ECO:0000256" key="9">
    <source>
        <dbReference type="SAM" id="Phobius"/>
    </source>
</evidence>
<name>A0AAW1QAC3_9CHLO</name>
<evidence type="ECO:0000256" key="2">
    <source>
        <dbReference type="ARBA" id="ARBA00004173"/>
    </source>
</evidence>
<comment type="similarity">
    <text evidence="4">Belongs to the cytochrome c oxidase subunit 5C family.</text>
</comment>
<dbReference type="PANTHER" id="PTHR34372">
    <property type="entry name" value="CYTOCHROME C OXIDASE SUBUNIT 5C-2-RELATED"/>
    <property type="match status" value="1"/>
</dbReference>
<accession>A0AAW1QAC3</accession>
<dbReference type="InterPro" id="IPR008432">
    <property type="entry name" value="COX5C"/>
</dbReference>
<dbReference type="Proteomes" id="UP001489004">
    <property type="component" value="Unassembled WGS sequence"/>
</dbReference>
<comment type="caution">
    <text evidence="10">The sequence shown here is derived from an EMBL/GenBank/DDBJ whole genome shotgun (WGS) entry which is preliminary data.</text>
</comment>
<reference evidence="10 11" key="1">
    <citation type="journal article" date="2024" name="Nat. Commun.">
        <title>Phylogenomics reveals the evolutionary origins of lichenization in chlorophyte algae.</title>
        <authorList>
            <person name="Puginier C."/>
            <person name="Libourel C."/>
            <person name="Otte J."/>
            <person name="Skaloud P."/>
            <person name="Haon M."/>
            <person name="Grisel S."/>
            <person name="Petersen M."/>
            <person name="Berrin J.G."/>
            <person name="Delaux P.M."/>
            <person name="Dal Grande F."/>
            <person name="Keller J."/>
        </authorList>
    </citation>
    <scope>NUCLEOTIDE SEQUENCE [LARGE SCALE GENOMIC DNA]</scope>
    <source>
        <strain evidence="10 11">SAG 2043</strain>
    </source>
</reference>
<evidence type="ECO:0000256" key="7">
    <source>
        <dbReference type="ARBA" id="ARBA00023128"/>
    </source>
</evidence>
<keyword evidence="7" id="KW-0496">Mitochondrion</keyword>
<keyword evidence="11" id="KW-1185">Reference proteome</keyword>
<comment type="function">
    <text evidence="1">This protein is one of the nuclear-coded polypeptide chains of cytochrome c oxidase, the terminal oxidase in mitochondrial electron transport.</text>
</comment>
<proteinExistence type="inferred from homology"/>
<evidence type="ECO:0000256" key="1">
    <source>
        <dbReference type="ARBA" id="ARBA00002480"/>
    </source>
</evidence>
<protein>
    <recommendedName>
        <fullName evidence="12">Cytochrome c oxidase subunit 5C</fullName>
    </recommendedName>
</protein>
<evidence type="ECO:0008006" key="12">
    <source>
        <dbReference type="Google" id="ProtNLM"/>
    </source>
</evidence>
<dbReference type="GO" id="GO:0005739">
    <property type="term" value="C:mitochondrion"/>
    <property type="evidence" value="ECO:0007669"/>
    <property type="project" value="UniProtKB-SubCell"/>
</dbReference>
<evidence type="ECO:0000256" key="8">
    <source>
        <dbReference type="ARBA" id="ARBA00023136"/>
    </source>
</evidence>
<evidence type="ECO:0000313" key="10">
    <source>
        <dbReference type="EMBL" id="KAK9817808.1"/>
    </source>
</evidence>
<comment type="subcellular location">
    <subcellularLocation>
        <location evidence="3">Membrane</location>
    </subcellularLocation>
    <subcellularLocation>
        <location evidence="2">Mitochondrion</location>
    </subcellularLocation>
</comment>
<evidence type="ECO:0000256" key="3">
    <source>
        <dbReference type="ARBA" id="ARBA00004370"/>
    </source>
</evidence>
<keyword evidence="5 9" id="KW-0812">Transmembrane</keyword>
<evidence type="ECO:0000256" key="6">
    <source>
        <dbReference type="ARBA" id="ARBA00022989"/>
    </source>
</evidence>
<evidence type="ECO:0000256" key="5">
    <source>
        <dbReference type="ARBA" id="ARBA00022692"/>
    </source>
</evidence>
<sequence>MAASTEVIHAAKVFTKHGRSAQVSVIKEIAAGMTLGLAAGFVWKMYHWNEKRKIEEYYYTLSKVQKIEASDE</sequence>
<keyword evidence="8 9" id="KW-0472">Membrane</keyword>
<evidence type="ECO:0000256" key="4">
    <source>
        <dbReference type="ARBA" id="ARBA00009591"/>
    </source>
</evidence>
<organism evidence="10 11">
    <name type="scientific">[Myrmecia] bisecta</name>
    <dbReference type="NCBI Taxonomy" id="41462"/>
    <lineage>
        <taxon>Eukaryota</taxon>
        <taxon>Viridiplantae</taxon>
        <taxon>Chlorophyta</taxon>
        <taxon>core chlorophytes</taxon>
        <taxon>Trebouxiophyceae</taxon>
        <taxon>Trebouxiales</taxon>
        <taxon>Trebouxiaceae</taxon>
        <taxon>Myrmecia</taxon>
    </lineage>
</organism>
<dbReference type="EMBL" id="JALJOR010000004">
    <property type="protein sequence ID" value="KAK9817808.1"/>
    <property type="molecule type" value="Genomic_DNA"/>
</dbReference>
<evidence type="ECO:0000313" key="11">
    <source>
        <dbReference type="Proteomes" id="UP001489004"/>
    </source>
</evidence>
<dbReference type="GO" id="GO:0016020">
    <property type="term" value="C:membrane"/>
    <property type="evidence" value="ECO:0007669"/>
    <property type="project" value="UniProtKB-SubCell"/>
</dbReference>
<keyword evidence="6 9" id="KW-1133">Transmembrane helix</keyword>
<gene>
    <name evidence="10" type="ORF">WJX72_002535</name>
</gene>
<feature type="transmembrane region" description="Helical" evidence="9">
    <location>
        <begin position="29"/>
        <end position="46"/>
    </location>
</feature>
<dbReference type="AlphaFoldDB" id="A0AAW1QAC3"/>
<dbReference type="PANTHER" id="PTHR34372:SF2">
    <property type="entry name" value="CYTOCHROME C OXIDASE SUBUNIT 5C-2-RELATED"/>
    <property type="match status" value="1"/>
</dbReference>